<reference evidence="2 3" key="1">
    <citation type="submission" date="2023-08" db="EMBL/GenBank/DDBJ databases">
        <authorList>
            <person name="Park J.-S."/>
        </authorList>
    </citation>
    <scope>NUCLEOTIDE SEQUENCE [LARGE SCALE GENOMIC DNA]</scope>
    <source>
        <strain evidence="2 3">2205SS18-9</strain>
    </source>
</reference>
<comment type="caution">
    <text evidence="2">The sequence shown here is derived from an EMBL/GenBank/DDBJ whole genome shotgun (WGS) entry which is preliminary data.</text>
</comment>
<keyword evidence="1" id="KW-1133">Transmembrane helix</keyword>
<gene>
    <name evidence="2" type="ORF">Q5Y73_14630</name>
</gene>
<keyword evidence="1" id="KW-0472">Membrane</keyword>
<sequence>MKQAILIIVIFFVLLGSYQQVSHAYTYGDPNEELIAEVYKAMDAQLNVDPPNFTEAETIYLTVKEDIELHMGIEPSQAVMDALEAEDSEAVMTALENILVLNIARRLEYIEQGFDDYATTKLLLAKGLATYDALSPIIIENDKQLDDQMRQEFNLALDALGNPGLFGVGEKESDIDAFVNSKEKILNILSEQFQLENVEVGHFVPEEGQVSQAPKFVDLNNIKNWIPIIIIFIVIILIVVYALKKRNRGSSV</sequence>
<keyword evidence="3" id="KW-1185">Reference proteome</keyword>
<proteinExistence type="predicted"/>
<dbReference type="RefSeq" id="WP_305992652.1">
    <property type="nucleotide sequence ID" value="NZ_JAVAMP010000007.1"/>
</dbReference>
<organism evidence="2 3">
    <name type="scientific">Chengkuizengella axinellae</name>
    <dbReference type="NCBI Taxonomy" id="3064388"/>
    <lineage>
        <taxon>Bacteria</taxon>
        <taxon>Bacillati</taxon>
        <taxon>Bacillota</taxon>
        <taxon>Bacilli</taxon>
        <taxon>Bacillales</taxon>
        <taxon>Paenibacillaceae</taxon>
        <taxon>Chengkuizengella</taxon>
    </lineage>
</organism>
<keyword evidence="1" id="KW-0812">Transmembrane</keyword>
<dbReference type="Proteomes" id="UP001231941">
    <property type="component" value="Unassembled WGS sequence"/>
</dbReference>
<evidence type="ECO:0000256" key="1">
    <source>
        <dbReference type="SAM" id="Phobius"/>
    </source>
</evidence>
<evidence type="ECO:0008006" key="4">
    <source>
        <dbReference type="Google" id="ProtNLM"/>
    </source>
</evidence>
<evidence type="ECO:0000313" key="2">
    <source>
        <dbReference type="EMBL" id="MDP5275343.1"/>
    </source>
</evidence>
<feature type="transmembrane region" description="Helical" evidence="1">
    <location>
        <begin position="225"/>
        <end position="243"/>
    </location>
</feature>
<protein>
    <recommendedName>
        <fullName evidence="4">Extracellular protein</fullName>
    </recommendedName>
</protein>
<accession>A0ABT9J189</accession>
<evidence type="ECO:0000313" key="3">
    <source>
        <dbReference type="Proteomes" id="UP001231941"/>
    </source>
</evidence>
<dbReference type="EMBL" id="JAVAMP010000007">
    <property type="protein sequence ID" value="MDP5275343.1"/>
    <property type="molecule type" value="Genomic_DNA"/>
</dbReference>
<name>A0ABT9J189_9BACL</name>